<evidence type="ECO:0000256" key="1">
    <source>
        <dbReference type="ARBA" id="ARBA00001954"/>
    </source>
</evidence>
<dbReference type="STRING" id="4072.A0A2G3A1X1"/>
<protein>
    <recommendedName>
        <fullName evidence="7">carotenoid 9,10-dioxygenase</fullName>
        <ecNumber evidence="7">1.14.99.n4</ecNumber>
    </recommendedName>
</protein>
<sequence>MDEDISQLKTTSVGLLNDLGCNGSTLSKDLINEMYRYGASELHAVAVFVGGVASQKVIKVKSNLTQTLEATTNLSSELSANTTMIYHYGKLLALYEGDKPYVVKVLEDGDLQTLGMLGYDKRLQHSFTAYPKVDPVTREMFTFGYSQTPPYATYRVISKDGVMQDPVTITIPASRTNAWEEGDGVVLITCHLQNPDLDAINGTEKEKQRDGFTNELYAMRFNIKNGLASQKKMSESAVDFPRVNENYTGKVVSDSVNAYQFSSDI</sequence>
<dbReference type="GO" id="GO:0016121">
    <property type="term" value="P:carotene catabolic process"/>
    <property type="evidence" value="ECO:0000318"/>
    <property type="project" value="GO_Central"/>
</dbReference>
<reference evidence="9 10" key="1">
    <citation type="journal article" date="2014" name="Nat. Genet.">
        <title>Genome sequence of the hot pepper provides insights into the evolution of pungency in Capsicum species.</title>
        <authorList>
            <person name="Kim S."/>
            <person name="Park M."/>
            <person name="Yeom S.I."/>
            <person name="Kim Y.M."/>
            <person name="Lee J.M."/>
            <person name="Lee H.A."/>
            <person name="Seo E."/>
            <person name="Choi J."/>
            <person name="Cheong K."/>
            <person name="Kim K.T."/>
            <person name="Jung K."/>
            <person name="Lee G.W."/>
            <person name="Oh S.K."/>
            <person name="Bae C."/>
            <person name="Kim S.B."/>
            <person name="Lee H.Y."/>
            <person name="Kim S.Y."/>
            <person name="Kim M.S."/>
            <person name="Kang B.C."/>
            <person name="Jo Y.D."/>
            <person name="Yang H.B."/>
            <person name="Jeong H.J."/>
            <person name="Kang W.H."/>
            <person name="Kwon J.K."/>
            <person name="Shin C."/>
            <person name="Lim J.Y."/>
            <person name="Park J.H."/>
            <person name="Huh J.H."/>
            <person name="Kim J.S."/>
            <person name="Kim B.D."/>
            <person name="Cohen O."/>
            <person name="Paran I."/>
            <person name="Suh M.C."/>
            <person name="Lee S.B."/>
            <person name="Kim Y.K."/>
            <person name="Shin Y."/>
            <person name="Noh S.J."/>
            <person name="Park J."/>
            <person name="Seo Y.S."/>
            <person name="Kwon S.Y."/>
            <person name="Kim H.A."/>
            <person name="Park J.M."/>
            <person name="Kim H.J."/>
            <person name="Choi S.B."/>
            <person name="Bosland P.W."/>
            <person name="Reeves G."/>
            <person name="Jo S.H."/>
            <person name="Lee B.W."/>
            <person name="Cho H.T."/>
            <person name="Choi H.S."/>
            <person name="Lee M.S."/>
            <person name="Yu Y."/>
            <person name="Do Choi Y."/>
            <person name="Park B.S."/>
            <person name="van Deynze A."/>
            <person name="Ashrafi H."/>
            <person name="Hill T."/>
            <person name="Kim W.T."/>
            <person name="Pai H.S."/>
            <person name="Ahn H.K."/>
            <person name="Yeam I."/>
            <person name="Giovannoni J.J."/>
            <person name="Rose J.K."/>
            <person name="Sorensen I."/>
            <person name="Lee S.J."/>
            <person name="Kim R.W."/>
            <person name="Choi I.Y."/>
            <person name="Choi B.S."/>
            <person name="Lim J.S."/>
            <person name="Lee Y.H."/>
            <person name="Choi D."/>
        </authorList>
    </citation>
    <scope>NUCLEOTIDE SEQUENCE [LARGE SCALE GENOMIC DNA]</scope>
    <source>
        <strain evidence="10">cv. CM334</strain>
    </source>
</reference>
<evidence type="ECO:0000256" key="6">
    <source>
        <dbReference type="ARBA" id="ARBA00023004"/>
    </source>
</evidence>
<dbReference type="Gene3D" id="3.40.50.720">
    <property type="entry name" value="NAD(P)-binding Rossmann-like Domain"/>
    <property type="match status" value="1"/>
</dbReference>
<dbReference type="Proteomes" id="UP000222542">
    <property type="component" value="Unassembled WGS sequence"/>
</dbReference>
<reference evidence="9 10" key="2">
    <citation type="journal article" date="2017" name="Genome Biol.">
        <title>New reference genome sequences of hot pepper reveal the massive evolution of plant disease-resistance genes by retroduplication.</title>
        <authorList>
            <person name="Kim S."/>
            <person name="Park J."/>
            <person name="Yeom S.I."/>
            <person name="Kim Y.M."/>
            <person name="Seo E."/>
            <person name="Kim K.T."/>
            <person name="Kim M.S."/>
            <person name="Lee J.M."/>
            <person name="Cheong K."/>
            <person name="Shin H.S."/>
            <person name="Kim S.B."/>
            <person name="Han K."/>
            <person name="Lee J."/>
            <person name="Park M."/>
            <person name="Lee H.A."/>
            <person name="Lee H.Y."/>
            <person name="Lee Y."/>
            <person name="Oh S."/>
            <person name="Lee J.H."/>
            <person name="Choi E."/>
            <person name="Choi E."/>
            <person name="Lee S.E."/>
            <person name="Jeon J."/>
            <person name="Kim H."/>
            <person name="Choi G."/>
            <person name="Song H."/>
            <person name="Lee J."/>
            <person name="Lee S.C."/>
            <person name="Kwon J.K."/>
            <person name="Lee H.Y."/>
            <person name="Koo N."/>
            <person name="Hong Y."/>
            <person name="Kim R.W."/>
            <person name="Kang W.H."/>
            <person name="Huh J.H."/>
            <person name="Kang B.C."/>
            <person name="Yang T.J."/>
            <person name="Lee Y.H."/>
            <person name="Bennetzen J.L."/>
            <person name="Choi D."/>
        </authorList>
    </citation>
    <scope>NUCLEOTIDE SEQUENCE [LARGE SCALE GENOMIC DNA]</scope>
    <source>
        <strain evidence="10">cv. CM334</strain>
    </source>
</reference>
<evidence type="ECO:0000313" key="10">
    <source>
        <dbReference type="Proteomes" id="UP000222542"/>
    </source>
</evidence>
<dbReference type="EMBL" id="AYRZ02000003">
    <property type="protein sequence ID" value="PHT88200.1"/>
    <property type="molecule type" value="Genomic_DNA"/>
</dbReference>
<comment type="cofactor">
    <cofactor evidence="1">
        <name>Fe(2+)</name>
        <dbReference type="ChEBI" id="CHEBI:29033"/>
    </cofactor>
</comment>
<keyword evidence="5" id="KW-0560">Oxidoreductase</keyword>
<dbReference type="EC" id="1.14.99.n4" evidence="7"/>
<evidence type="ECO:0000256" key="5">
    <source>
        <dbReference type="ARBA" id="ARBA00023002"/>
    </source>
</evidence>
<accession>A0A2G3A1X1</accession>
<evidence type="ECO:0000256" key="4">
    <source>
        <dbReference type="ARBA" id="ARBA00022964"/>
    </source>
</evidence>
<dbReference type="GO" id="GO:0046872">
    <property type="term" value="F:metal ion binding"/>
    <property type="evidence" value="ECO:0007669"/>
    <property type="project" value="UniProtKB-KW"/>
</dbReference>
<dbReference type="InterPro" id="IPR004294">
    <property type="entry name" value="Carotenoid_Oase"/>
</dbReference>
<keyword evidence="3" id="KW-0479">Metal-binding</keyword>
<dbReference type="PANTHER" id="PTHR10543">
    <property type="entry name" value="BETA-CAROTENE DIOXYGENASE"/>
    <property type="match status" value="1"/>
</dbReference>
<evidence type="ECO:0000313" key="9">
    <source>
        <dbReference type="EMBL" id="PHT88200.1"/>
    </source>
</evidence>
<organism evidence="9 10">
    <name type="scientific">Capsicum annuum</name>
    <name type="common">Capsicum pepper</name>
    <dbReference type="NCBI Taxonomy" id="4072"/>
    <lineage>
        <taxon>Eukaryota</taxon>
        <taxon>Viridiplantae</taxon>
        <taxon>Streptophyta</taxon>
        <taxon>Embryophyta</taxon>
        <taxon>Tracheophyta</taxon>
        <taxon>Spermatophyta</taxon>
        <taxon>Magnoliopsida</taxon>
        <taxon>eudicotyledons</taxon>
        <taxon>Gunneridae</taxon>
        <taxon>Pentapetalae</taxon>
        <taxon>asterids</taxon>
        <taxon>lamiids</taxon>
        <taxon>Solanales</taxon>
        <taxon>Solanaceae</taxon>
        <taxon>Solanoideae</taxon>
        <taxon>Capsiceae</taxon>
        <taxon>Capsicum</taxon>
    </lineage>
</organism>
<dbReference type="Gramene" id="PHT88200">
    <property type="protein sequence ID" value="PHT88200"/>
    <property type="gene ID" value="T459_10306"/>
</dbReference>
<dbReference type="Pfam" id="PF03055">
    <property type="entry name" value="RPE65"/>
    <property type="match status" value="2"/>
</dbReference>
<evidence type="ECO:0000256" key="8">
    <source>
        <dbReference type="ARBA" id="ARBA00048709"/>
    </source>
</evidence>
<dbReference type="GO" id="GO:0009570">
    <property type="term" value="C:chloroplast stroma"/>
    <property type="evidence" value="ECO:0000318"/>
    <property type="project" value="GO_Central"/>
</dbReference>
<keyword evidence="10" id="KW-1185">Reference proteome</keyword>
<evidence type="ECO:0000256" key="3">
    <source>
        <dbReference type="ARBA" id="ARBA00022723"/>
    </source>
</evidence>
<dbReference type="GO" id="GO:0008641">
    <property type="term" value="F:ubiquitin-like modifier activating enzyme activity"/>
    <property type="evidence" value="ECO:0007669"/>
    <property type="project" value="InterPro"/>
</dbReference>
<comment type="similarity">
    <text evidence="2">Belongs to the carotenoid oxygenase family.</text>
</comment>
<dbReference type="PANTHER" id="PTHR10543:SF89">
    <property type="entry name" value="CAROTENOID 9,10(9',10')-CLEAVAGE DIOXYGENASE 1"/>
    <property type="match status" value="1"/>
</dbReference>
<evidence type="ECO:0000256" key="7">
    <source>
        <dbReference type="ARBA" id="ARBA00039084"/>
    </source>
</evidence>
<dbReference type="AlphaFoldDB" id="A0A2G3A1X1"/>
<comment type="catalytic activity">
    <reaction evidence="8">
        <text>all-trans-zeaxanthin + 2 O2 = 4,9-dimethyldodeca-2,4,6,8,10-pentaenedial + 2 (3R)-hydroxy-beta-ionone</text>
        <dbReference type="Rhea" id="RHEA:26393"/>
        <dbReference type="ChEBI" id="CHEBI:15379"/>
        <dbReference type="ChEBI" id="CHEBI:27547"/>
        <dbReference type="ChEBI" id="CHEBI:53171"/>
        <dbReference type="ChEBI" id="CHEBI:53173"/>
        <dbReference type="EC" id="1.14.99.n4"/>
    </reaction>
</comment>
<comment type="caution">
    <text evidence="9">The sequence shown here is derived from an EMBL/GenBank/DDBJ whole genome shotgun (WGS) entry which is preliminary data.</text>
</comment>
<keyword evidence="4 9" id="KW-0223">Dioxygenase</keyword>
<dbReference type="SUPFAM" id="SSF69572">
    <property type="entry name" value="Activating enzymes of the ubiquitin-like proteins"/>
    <property type="match status" value="1"/>
</dbReference>
<evidence type="ECO:0000256" key="2">
    <source>
        <dbReference type="ARBA" id="ARBA00006787"/>
    </source>
</evidence>
<gene>
    <name evidence="9" type="ORF">T459_10306</name>
</gene>
<proteinExistence type="inferred from homology"/>
<keyword evidence="6" id="KW-0408">Iron</keyword>
<name>A0A2G3A1X1_CAPAN</name>
<dbReference type="GO" id="GO:0010436">
    <property type="term" value="F:carotenoid dioxygenase activity"/>
    <property type="evidence" value="ECO:0000318"/>
    <property type="project" value="GO_Central"/>
</dbReference>
<dbReference type="InterPro" id="IPR035985">
    <property type="entry name" value="Ubiquitin-activating_enz"/>
</dbReference>